<protein>
    <recommendedName>
        <fullName evidence="11">Ig-like domain-containing protein</fullName>
    </recommendedName>
</protein>
<evidence type="ECO:0000256" key="4">
    <source>
        <dbReference type="ARBA" id="ARBA00022729"/>
    </source>
</evidence>
<feature type="domain" description="Ig-like" evidence="11">
    <location>
        <begin position="263"/>
        <end position="357"/>
    </location>
</feature>
<feature type="domain" description="Ig-like" evidence="11">
    <location>
        <begin position="457"/>
        <end position="543"/>
    </location>
</feature>
<dbReference type="GO" id="GO:0030424">
    <property type="term" value="C:axon"/>
    <property type="evidence" value="ECO:0007669"/>
    <property type="project" value="TreeGrafter"/>
</dbReference>
<accession>A0A1B6M294</accession>
<evidence type="ECO:0000256" key="5">
    <source>
        <dbReference type="ARBA" id="ARBA00022737"/>
    </source>
</evidence>
<organism evidence="12">
    <name type="scientific">Graphocephala atropunctata</name>
    <dbReference type="NCBI Taxonomy" id="36148"/>
    <lineage>
        <taxon>Eukaryota</taxon>
        <taxon>Metazoa</taxon>
        <taxon>Ecdysozoa</taxon>
        <taxon>Arthropoda</taxon>
        <taxon>Hexapoda</taxon>
        <taxon>Insecta</taxon>
        <taxon>Pterygota</taxon>
        <taxon>Neoptera</taxon>
        <taxon>Paraneoptera</taxon>
        <taxon>Hemiptera</taxon>
        <taxon>Auchenorrhyncha</taxon>
        <taxon>Membracoidea</taxon>
        <taxon>Cicadellidae</taxon>
        <taxon>Cicadellinae</taxon>
        <taxon>Cicadellini</taxon>
        <taxon>Graphocephala</taxon>
    </lineage>
</organism>
<dbReference type="SMART" id="SM00409">
    <property type="entry name" value="IG"/>
    <property type="match status" value="5"/>
</dbReference>
<gene>
    <name evidence="12" type="ORF">g.19726</name>
</gene>
<keyword evidence="6 10" id="KW-1133">Transmembrane helix</keyword>
<reference evidence="12" key="1">
    <citation type="submission" date="2015-11" db="EMBL/GenBank/DDBJ databases">
        <title>De novo transcriptome assembly of four potential Pierce s Disease insect vectors from Arizona vineyards.</title>
        <authorList>
            <person name="Tassone E.E."/>
        </authorList>
    </citation>
    <scope>NUCLEOTIDE SEQUENCE</scope>
</reference>
<dbReference type="InterPro" id="IPR003598">
    <property type="entry name" value="Ig_sub2"/>
</dbReference>
<dbReference type="PANTHER" id="PTHR10075">
    <property type="entry name" value="BASIGIN RELATED"/>
    <property type="match status" value="1"/>
</dbReference>
<dbReference type="SMART" id="SM00408">
    <property type="entry name" value="IGc2"/>
    <property type="match status" value="4"/>
</dbReference>
<dbReference type="InterPro" id="IPR003599">
    <property type="entry name" value="Ig_sub"/>
</dbReference>
<dbReference type="FunFam" id="2.60.40.10:FF:000076">
    <property type="entry name" value="Leucine-rich repeat and Ig domain-containing 4"/>
    <property type="match status" value="1"/>
</dbReference>
<feature type="non-terminal residue" evidence="12">
    <location>
        <position position="591"/>
    </location>
</feature>
<dbReference type="InterPro" id="IPR007110">
    <property type="entry name" value="Ig-like_dom"/>
</dbReference>
<dbReference type="AlphaFoldDB" id="A0A1B6M294"/>
<proteinExistence type="predicted"/>
<keyword evidence="5" id="KW-0677">Repeat</keyword>
<dbReference type="Gene3D" id="2.60.40.10">
    <property type="entry name" value="Immunoglobulins"/>
    <property type="match status" value="6"/>
</dbReference>
<dbReference type="SUPFAM" id="SSF48726">
    <property type="entry name" value="Immunoglobulin"/>
    <property type="match status" value="6"/>
</dbReference>
<evidence type="ECO:0000256" key="6">
    <source>
        <dbReference type="ARBA" id="ARBA00022989"/>
    </source>
</evidence>
<dbReference type="FunFam" id="2.60.40.10:FF:002022">
    <property type="entry name" value="Sidekick, isoform B"/>
    <property type="match status" value="1"/>
</dbReference>
<evidence type="ECO:0000256" key="9">
    <source>
        <dbReference type="ARBA" id="ARBA00023319"/>
    </source>
</evidence>
<keyword evidence="8" id="KW-1015">Disulfide bond</keyword>
<dbReference type="EMBL" id="GEBQ01009959">
    <property type="protein sequence ID" value="JAT30018.1"/>
    <property type="molecule type" value="Transcribed_RNA"/>
</dbReference>
<feature type="domain" description="Ig-like" evidence="11">
    <location>
        <begin position="548"/>
        <end position="591"/>
    </location>
</feature>
<keyword evidence="3 10" id="KW-0812">Transmembrane</keyword>
<name>A0A1B6M294_9HEMI</name>
<dbReference type="InterPro" id="IPR013106">
    <property type="entry name" value="Ig_V-set"/>
</dbReference>
<dbReference type="CDD" id="cd00096">
    <property type="entry name" value="Ig"/>
    <property type="match status" value="1"/>
</dbReference>
<dbReference type="GO" id="GO:0098632">
    <property type="term" value="F:cell-cell adhesion mediator activity"/>
    <property type="evidence" value="ECO:0007669"/>
    <property type="project" value="TreeGrafter"/>
</dbReference>
<evidence type="ECO:0000256" key="7">
    <source>
        <dbReference type="ARBA" id="ARBA00023136"/>
    </source>
</evidence>
<evidence type="ECO:0000259" key="11">
    <source>
        <dbReference type="PROSITE" id="PS50835"/>
    </source>
</evidence>
<dbReference type="Pfam" id="PF07679">
    <property type="entry name" value="I-set"/>
    <property type="match status" value="3"/>
</dbReference>
<evidence type="ECO:0000256" key="3">
    <source>
        <dbReference type="ARBA" id="ARBA00022692"/>
    </source>
</evidence>
<dbReference type="InterPro" id="IPR013098">
    <property type="entry name" value="Ig_I-set"/>
</dbReference>
<keyword evidence="4" id="KW-0732">Signal</keyword>
<feature type="domain" description="Ig-like" evidence="11">
    <location>
        <begin position="362"/>
        <end position="447"/>
    </location>
</feature>
<feature type="transmembrane region" description="Helical" evidence="10">
    <location>
        <begin position="43"/>
        <end position="65"/>
    </location>
</feature>
<dbReference type="GO" id="GO:0005886">
    <property type="term" value="C:plasma membrane"/>
    <property type="evidence" value="ECO:0007669"/>
    <property type="project" value="TreeGrafter"/>
</dbReference>
<dbReference type="PROSITE" id="PS50835">
    <property type="entry name" value="IG_LIKE"/>
    <property type="match status" value="5"/>
</dbReference>
<comment type="subcellular location">
    <subcellularLocation>
        <location evidence="1">Membrane</location>
        <topology evidence="1">Single-pass membrane protein</topology>
    </subcellularLocation>
</comment>
<evidence type="ECO:0000313" key="12">
    <source>
        <dbReference type="EMBL" id="JAT30018.1"/>
    </source>
</evidence>
<sequence>MLARILNIKSSRTRTNIMEEKERLSTKSHCSCPRFRIEFSGSFCVTECVCFTLVLLGILLLGTSVKAESLQAPRFITQPSSSSSIVSEGRTKILQCQALGYPQPQYRWLKDAVELGDFSTEHFYRILNTRREDGGNYQCVAKNDVGSILSKAIDVSVAYMGVFEDQSERTVSVSWGEAAILELPAILSHPEPLVIWQADDGTQLYGRKYAVTTQHQLIILSVTDSDQKAYRARATNTQLGKEENSAYIRLVVRGGDPGGEIAPEIIVSPRDMNILKDSQATELQCIVNARPLHELETLWMKDGIPIENTGISYNLNDPWNRTLSLVSANLTHTGRYTCQARLRSGGFPTVTADAQVIVLETPMFVSNVRPETLGEYGSTVTLPCEATGTPAPSVRWLHNTQDVMSSTQRDRYMVEEDKSLVIKKLRMEDTGMYQCVATNEAGSDSVNTWLKVKTSAPIMEMPPQNVTVLDGKDAIISCRVAGAPTPNITWYYQDSAPVDPSGRLQVLESGDLLVAAVRESDAGKYSCVRANEAGQVTAAGYLSVLVRTQIIQPPVDTRVLLGNTATLQCKVSSDPTVPYQVDWFHNGQPVG</sequence>
<evidence type="ECO:0000256" key="10">
    <source>
        <dbReference type="SAM" id="Phobius"/>
    </source>
</evidence>
<dbReference type="GO" id="GO:0007411">
    <property type="term" value="P:axon guidance"/>
    <property type="evidence" value="ECO:0007669"/>
    <property type="project" value="TreeGrafter"/>
</dbReference>
<dbReference type="GO" id="GO:0070593">
    <property type="term" value="P:dendrite self-avoidance"/>
    <property type="evidence" value="ECO:0007669"/>
    <property type="project" value="TreeGrafter"/>
</dbReference>
<dbReference type="GO" id="GO:0007156">
    <property type="term" value="P:homophilic cell adhesion via plasma membrane adhesion molecules"/>
    <property type="evidence" value="ECO:0007669"/>
    <property type="project" value="TreeGrafter"/>
</dbReference>
<keyword evidence="2" id="KW-0433">Leucine-rich repeat</keyword>
<dbReference type="Pfam" id="PF13927">
    <property type="entry name" value="Ig_3"/>
    <property type="match status" value="2"/>
</dbReference>
<evidence type="ECO:0000256" key="1">
    <source>
        <dbReference type="ARBA" id="ARBA00004167"/>
    </source>
</evidence>
<dbReference type="SMART" id="SM00406">
    <property type="entry name" value="IGv"/>
    <property type="match status" value="1"/>
</dbReference>
<evidence type="ECO:0000256" key="8">
    <source>
        <dbReference type="ARBA" id="ARBA00023157"/>
    </source>
</evidence>
<dbReference type="PANTHER" id="PTHR10075:SF14">
    <property type="entry name" value="CELL ADHESION MOLECULE DSCAM2-RELATED"/>
    <property type="match status" value="1"/>
</dbReference>
<dbReference type="InterPro" id="IPR036179">
    <property type="entry name" value="Ig-like_dom_sf"/>
</dbReference>
<keyword evidence="7 10" id="KW-0472">Membrane</keyword>
<feature type="domain" description="Ig-like" evidence="11">
    <location>
        <begin position="73"/>
        <end position="156"/>
    </location>
</feature>
<keyword evidence="9" id="KW-0393">Immunoglobulin domain</keyword>
<evidence type="ECO:0000256" key="2">
    <source>
        <dbReference type="ARBA" id="ARBA00022614"/>
    </source>
</evidence>
<dbReference type="InterPro" id="IPR013783">
    <property type="entry name" value="Ig-like_fold"/>
</dbReference>